<dbReference type="EMBL" id="PFDY01000069">
    <property type="protein sequence ID" value="PJE58669.1"/>
    <property type="molecule type" value="Genomic_DNA"/>
</dbReference>
<dbReference type="Proteomes" id="UP000231347">
    <property type="component" value="Unassembled WGS sequence"/>
</dbReference>
<evidence type="ECO:0000313" key="1">
    <source>
        <dbReference type="EMBL" id="PJE58669.1"/>
    </source>
</evidence>
<protein>
    <submittedName>
        <fullName evidence="1">Uncharacterized protein</fullName>
    </submittedName>
</protein>
<gene>
    <name evidence="1" type="ORF">COU83_02620</name>
</gene>
<dbReference type="AlphaFoldDB" id="A0A2M8KFG2"/>
<reference evidence="2" key="1">
    <citation type="submission" date="2017-09" db="EMBL/GenBank/DDBJ databases">
        <title>Depth-based differentiation of microbial function through sediment-hosted aquifers and enrichment of novel symbionts in the deep terrestrial subsurface.</title>
        <authorList>
            <person name="Probst A.J."/>
            <person name="Ladd B."/>
            <person name="Jarett J.K."/>
            <person name="Geller-Mcgrath D.E."/>
            <person name="Sieber C.M.K."/>
            <person name="Emerson J.B."/>
            <person name="Anantharaman K."/>
            <person name="Thomas B.C."/>
            <person name="Malmstrom R."/>
            <person name="Stieglmeier M."/>
            <person name="Klingl A."/>
            <person name="Woyke T."/>
            <person name="Ryan C.M."/>
            <person name="Banfield J.F."/>
        </authorList>
    </citation>
    <scope>NUCLEOTIDE SEQUENCE [LARGE SCALE GENOMIC DNA]</scope>
</reference>
<proteinExistence type="predicted"/>
<sequence length="229" mass="26920">MVKTVKKEKALKLRLNGRSLNEISKRLNVPKSTVGVWCRNIRLGPTQIKRLSERIKSGSYKGRMKFLERIKRQRIREVNKLREEGIKEIGKLDKRDLSIAGIAMYWSEGYTYTGGEQVGFTNSDPKMILFILKWFREICGVLNKNITLQVKINKIHKNRIKKVENYWSKLTEIPLNQFNKTVLIKSKVKKVYPNHDNHYGTLRITVRQGTRLRRKIIGWIEGLTQKRDI</sequence>
<evidence type="ECO:0000313" key="2">
    <source>
        <dbReference type="Proteomes" id="UP000231347"/>
    </source>
</evidence>
<comment type="caution">
    <text evidence="1">The sequence shown here is derived from an EMBL/GenBank/DDBJ whole genome shotgun (WGS) entry which is preliminary data.</text>
</comment>
<organism evidence="1 2">
    <name type="scientific">Candidatus Portnoybacteria bacterium CG10_big_fil_rev_8_21_14_0_10_40_22</name>
    <dbReference type="NCBI Taxonomy" id="1974814"/>
    <lineage>
        <taxon>Bacteria</taxon>
        <taxon>Candidatus Portnoyibacteriota</taxon>
    </lineage>
</organism>
<name>A0A2M8KFG2_9BACT</name>
<accession>A0A2M8KFG2</accession>